<feature type="region of interest" description="Disordered" evidence="1">
    <location>
        <begin position="45"/>
        <end position="123"/>
    </location>
</feature>
<keyword evidence="2" id="KW-0732">Signal</keyword>
<keyword evidence="4" id="KW-1185">Reference proteome</keyword>
<reference evidence="3" key="1">
    <citation type="submission" date="2016-06" db="EMBL/GenBank/DDBJ databases">
        <title>Complete Genome Sequence of Pandoraea faecigallinarum DSM-23572.</title>
        <authorList>
            <person name="Yong D."/>
            <person name="Ee R."/>
            <person name="Lim Y.-L."/>
            <person name="Yin W.-F."/>
            <person name="Chan K.-G."/>
        </authorList>
    </citation>
    <scope>NUCLEOTIDE SEQUENCE</scope>
    <source>
        <strain evidence="3">DSM 23572</strain>
    </source>
</reference>
<dbReference type="OrthoDB" id="8926134at2"/>
<dbReference type="STRING" id="656179.AB870_02965"/>
<protein>
    <recommendedName>
        <fullName evidence="5">DUF2782 domain-containing protein</fullName>
    </recommendedName>
</protein>
<dbReference type="KEGG" id="pfg:AB870_02965"/>
<evidence type="ECO:0000313" key="3">
    <source>
        <dbReference type="EMBL" id="AKM29315.2"/>
    </source>
</evidence>
<dbReference type="EMBL" id="CP011807">
    <property type="protein sequence ID" value="AKM29315.2"/>
    <property type="molecule type" value="Genomic_DNA"/>
</dbReference>
<feature type="chain" id="PRO_5007972324" description="DUF2782 domain-containing protein" evidence="2">
    <location>
        <begin position="27"/>
        <end position="123"/>
    </location>
</feature>
<sequence length="123" mass="13475">MMKTRFSRALPLLIGAGVLLAGQAFAQDGKETAAQAAKREADARAAATSTQSVDVNQERKPSYYVNDQGTTVTEYRDRGKPTEIDVHSRFGTNYQLTTPPDNSPRARDNTSQNDRLPSVGLKF</sequence>
<feature type="signal peptide" evidence="2">
    <location>
        <begin position="1"/>
        <end position="26"/>
    </location>
</feature>
<gene>
    <name evidence="3" type="ORF">AB870_02965</name>
</gene>
<feature type="compositionally biased region" description="Polar residues" evidence="1">
    <location>
        <begin position="90"/>
        <end position="100"/>
    </location>
</feature>
<organism evidence="3 4">
    <name type="scientific">Pandoraea faecigallinarum</name>
    <dbReference type="NCBI Taxonomy" id="656179"/>
    <lineage>
        <taxon>Bacteria</taxon>
        <taxon>Pseudomonadati</taxon>
        <taxon>Pseudomonadota</taxon>
        <taxon>Betaproteobacteria</taxon>
        <taxon>Burkholderiales</taxon>
        <taxon>Burkholderiaceae</taxon>
        <taxon>Pandoraea</taxon>
    </lineage>
</organism>
<dbReference type="AlphaFoldDB" id="A0A0H3WPA4"/>
<evidence type="ECO:0000313" key="4">
    <source>
        <dbReference type="Proteomes" id="UP000035651"/>
    </source>
</evidence>
<dbReference type="RefSeq" id="WP_053059382.1">
    <property type="nucleotide sequence ID" value="NZ_CP011807.3"/>
</dbReference>
<name>A0A0H3WPA4_9BURK</name>
<evidence type="ECO:0008006" key="5">
    <source>
        <dbReference type="Google" id="ProtNLM"/>
    </source>
</evidence>
<feature type="compositionally biased region" description="Basic and acidic residues" evidence="1">
    <location>
        <begin position="74"/>
        <end position="88"/>
    </location>
</feature>
<evidence type="ECO:0000256" key="1">
    <source>
        <dbReference type="SAM" id="MobiDB-lite"/>
    </source>
</evidence>
<proteinExistence type="predicted"/>
<evidence type="ECO:0000256" key="2">
    <source>
        <dbReference type="SAM" id="SignalP"/>
    </source>
</evidence>
<dbReference type="Proteomes" id="UP000035651">
    <property type="component" value="Chromosome"/>
</dbReference>
<accession>A0A0H3WPA4</accession>